<sequence>MTSFSPWIAVRLSKREFLFSLTDLLERVNSSSCFWMASNLAETSLEFKPVSSCFNSAILALSLSMDFCWTSKEPKSFLTFLKEEISLTKRRSSTRDNSPEEMRSSDLAILASISATVLKECLEVMEEISAIFLFNWPSISLTLALMTSLLPFKSPWVFFNSPNSAINSFLWAWTFGSVTFLLIKALTSVNCWSFCFNWAFN</sequence>
<evidence type="ECO:0000256" key="1">
    <source>
        <dbReference type="SAM" id="Phobius"/>
    </source>
</evidence>
<keyword evidence="3" id="KW-1185">Reference proteome</keyword>
<dbReference type="Proteomes" id="UP000774326">
    <property type="component" value="Unassembled WGS sequence"/>
</dbReference>
<keyword evidence="1" id="KW-0812">Transmembrane</keyword>
<reference evidence="2" key="1">
    <citation type="journal article" date="2021" name="Open Biol.">
        <title>Shared evolutionary footprints suggest mitochondrial oxidative damage underlies multiple complex I losses in fungi.</title>
        <authorList>
            <person name="Schikora-Tamarit M.A."/>
            <person name="Marcet-Houben M."/>
            <person name="Nosek J."/>
            <person name="Gabaldon T."/>
        </authorList>
    </citation>
    <scope>NUCLEOTIDE SEQUENCE</scope>
    <source>
        <strain evidence="2">CBS2887</strain>
    </source>
</reference>
<gene>
    <name evidence="2" type="ORF">WICPIJ_006897</name>
</gene>
<proteinExistence type="predicted"/>
<organism evidence="2 3">
    <name type="scientific">Wickerhamomyces pijperi</name>
    <name type="common">Yeast</name>
    <name type="synonym">Pichia pijperi</name>
    <dbReference type="NCBI Taxonomy" id="599730"/>
    <lineage>
        <taxon>Eukaryota</taxon>
        <taxon>Fungi</taxon>
        <taxon>Dikarya</taxon>
        <taxon>Ascomycota</taxon>
        <taxon>Saccharomycotina</taxon>
        <taxon>Saccharomycetes</taxon>
        <taxon>Phaffomycetales</taxon>
        <taxon>Wickerhamomycetaceae</taxon>
        <taxon>Wickerhamomyces</taxon>
    </lineage>
</organism>
<keyword evidence="1" id="KW-1133">Transmembrane helix</keyword>
<protein>
    <submittedName>
        <fullName evidence="2">Uncharacterized protein</fullName>
    </submittedName>
</protein>
<dbReference type="EMBL" id="JAEUBG010003924">
    <property type="protein sequence ID" value="KAH3682139.1"/>
    <property type="molecule type" value="Genomic_DNA"/>
</dbReference>
<comment type="caution">
    <text evidence="2">The sequence shown here is derived from an EMBL/GenBank/DDBJ whole genome shotgun (WGS) entry which is preliminary data.</text>
</comment>
<feature type="transmembrane region" description="Helical" evidence="1">
    <location>
        <begin position="128"/>
        <end position="150"/>
    </location>
</feature>
<evidence type="ECO:0000313" key="3">
    <source>
        <dbReference type="Proteomes" id="UP000774326"/>
    </source>
</evidence>
<keyword evidence="1" id="KW-0472">Membrane</keyword>
<name>A0A9P8Q3K8_WICPI</name>
<dbReference type="AlphaFoldDB" id="A0A9P8Q3K8"/>
<feature type="transmembrane region" description="Helical" evidence="1">
    <location>
        <begin position="170"/>
        <end position="200"/>
    </location>
</feature>
<evidence type="ECO:0000313" key="2">
    <source>
        <dbReference type="EMBL" id="KAH3682139.1"/>
    </source>
</evidence>
<accession>A0A9P8Q3K8</accession>
<reference evidence="2" key="2">
    <citation type="submission" date="2021-01" db="EMBL/GenBank/DDBJ databases">
        <authorList>
            <person name="Schikora-Tamarit M.A."/>
        </authorList>
    </citation>
    <scope>NUCLEOTIDE SEQUENCE</scope>
    <source>
        <strain evidence="2">CBS2887</strain>
    </source>
</reference>